<comment type="caution">
    <text evidence="2">The sequence shown here is derived from an EMBL/GenBank/DDBJ whole genome shotgun (WGS) entry which is preliminary data.</text>
</comment>
<organism evidence="2 3">
    <name type="scientific">Algibacter agarivorans</name>
    <dbReference type="NCBI Taxonomy" id="1109741"/>
    <lineage>
        <taxon>Bacteria</taxon>
        <taxon>Pseudomonadati</taxon>
        <taxon>Bacteroidota</taxon>
        <taxon>Flavobacteriia</taxon>
        <taxon>Flavobacteriales</taxon>
        <taxon>Flavobacteriaceae</taxon>
        <taxon>Algibacter</taxon>
    </lineage>
</organism>
<keyword evidence="3" id="KW-1185">Reference proteome</keyword>
<sequence length="50" mass="5979">MQNIRIKHRWEAIDIENEQIKQAKYSGQEFNPQAFGNGDTRKQLLARSRY</sequence>
<feature type="region of interest" description="Disordered" evidence="1">
    <location>
        <begin position="31"/>
        <end position="50"/>
    </location>
</feature>
<gene>
    <name evidence="2" type="ORF">GCM10023314_05670</name>
</gene>
<name>A0ABP9GB11_9FLAO</name>
<evidence type="ECO:0000313" key="3">
    <source>
        <dbReference type="Proteomes" id="UP001501302"/>
    </source>
</evidence>
<dbReference type="EMBL" id="BAABJJ010000009">
    <property type="protein sequence ID" value="GAA4936184.1"/>
    <property type="molecule type" value="Genomic_DNA"/>
</dbReference>
<accession>A0ABP9GB11</accession>
<evidence type="ECO:0000256" key="1">
    <source>
        <dbReference type="SAM" id="MobiDB-lite"/>
    </source>
</evidence>
<evidence type="ECO:0000313" key="2">
    <source>
        <dbReference type="EMBL" id="GAA4936184.1"/>
    </source>
</evidence>
<dbReference type="Proteomes" id="UP001501302">
    <property type="component" value="Unassembled WGS sequence"/>
</dbReference>
<proteinExistence type="predicted"/>
<protein>
    <submittedName>
        <fullName evidence="2">Uncharacterized protein</fullName>
    </submittedName>
</protein>
<reference evidence="3" key="1">
    <citation type="journal article" date="2019" name="Int. J. Syst. Evol. Microbiol.">
        <title>The Global Catalogue of Microorganisms (GCM) 10K type strain sequencing project: providing services to taxonomists for standard genome sequencing and annotation.</title>
        <authorList>
            <consortium name="The Broad Institute Genomics Platform"/>
            <consortium name="The Broad Institute Genome Sequencing Center for Infectious Disease"/>
            <person name="Wu L."/>
            <person name="Ma J."/>
        </authorList>
    </citation>
    <scope>NUCLEOTIDE SEQUENCE [LARGE SCALE GENOMIC DNA]</scope>
    <source>
        <strain evidence="3">JCM 18285</strain>
    </source>
</reference>